<keyword evidence="4" id="KW-1185">Reference proteome</keyword>
<dbReference type="EMBL" id="CP111028">
    <property type="protein sequence ID" value="WAR30400.1"/>
    <property type="molecule type" value="Genomic_DNA"/>
</dbReference>
<evidence type="ECO:0000259" key="2">
    <source>
        <dbReference type="Pfam" id="PF01156"/>
    </source>
</evidence>
<dbReference type="InterPro" id="IPR052775">
    <property type="entry name" value="IUN_hydrolase"/>
</dbReference>
<dbReference type="Pfam" id="PF01156">
    <property type="entry name" value="IU_nuc_hydro"/>
    <property type="match status" value="2"/>
</dbReference>
<dbReference type="CDD" id="cd02649">
    <property type="entry name" value="nuc_hydro_CeIAG"/>
    <property type="match status" value="1"/>
</dbReference>
<reference evidence="3" key="1">
    <citation type="submission" date="2022-11" db="EMBL/GenBank/DDBJ databases">
        <title>Centuries of genome instability and evolution in soft-shell clam transmissible cancer (bioRxiv).</title>
        <authorList>
            <person name="Hart S.F.M."/>
            <person name="Yonemitsu M.A."/>
            <person name="Giersch R.M."/>
            <person name="Beal B.F."/>
            <person name="Arriagada G."/>
            <person name="Davis B.W."/>
            <person name="Ostrander E.A."/>
            <person name="Goff S.P."/>
            <person name="Metzger M.J."/>
        </authorList>
    </citation>
    <scope>NUCLEOTIDE SEQUENCE</scope>
    <source>
        <strain evidence="3">MELC-2E11</strain>
        <tissue evidence="3">Siphon/mantle</tissue>
    </source>
</reference>
<dbReference type="PANTHER" id="PTHR46190">
    <property type="entry name" value="SI:CH211-201H21.5-RELATED"/>
    <property type="match status" value="1"/>
</dbReference>
<dbReference type="Proteomes" id="UP001164746">
    <property type="component" value="Chromosome 17"/>
</dbReference>
<feature type="domain" description="Inosine/uridine-preferring nucleoside hydrolase" evidence="2">
    <location>
        <begin position="43"/>
        <end position="311"/>
    </location>
</feature>
<protein>
    <submittedName>
        <fullName evidence="3">IUNH-like protein</fullName>
    </submittedName>
</protein>
<dbReference type="InterPro" id="IPR001910">
    <property type="entry name" value="Inosine/uridine_hydrolase_dom"/>
</dbReference>
<evidence type="ECO:0000256" key="1">
    <source>
        <dbReference type="ARBA" id="ARBA00009176"/>
    </source>
</evidence>
<evidence type="ECO:0000313" key="3">
    <source>
        <dbReference type="EMBL" id="WAR30400.1"/>
    </source>
</evidence>
<dbReference type="PANTHER" id="PTHR46190:SF1">
    <property type="entry name" value="SI:CH211-201H21.5"/>
    <property type="match status" value="1"/>
</dbReference>
<accession>A0ABY7G7J4</accession>
<sequence>MDIRMDYCLCSRLKHCYIMGGNHHEKLIRALRQKMSTSGRRKLLIDTDAGVDDAQAILMALMCPNVDVIGITCVAGNADAMQVGKNVLRVLQVVNRLDTSDYHGSDGFGDVPDPEAPHESLIQSEHTVHALLRLSKQYEGELSLVCLAPLTNIAMAIRMDPGIGSRLKHCYIMGGNHHGKGNMTVAAEFNFYFDPEAAYVVLNQPKAPITIVTWETCMERSIPWTAVGKFVSMLEENVIKSFYQTLRDSGIDKNYEVVDQFAMAAAIFDDVIMSHELVYSTVELTSGLCRGQMVVDWSNVSKRNPNVTVVFYSNIRDKGGDVCNFLSKIEKKSCEYANKQKWATFMPADEYLTACVLRPDVIKTCCDVYATVEVKGHYTWGQMVVDWQKVLERPNNVCVVTNINQDIFEGMLSDLFINKDTHRRT</sequence>
<dbReference type="InterPro" id="IPR036452">
    <property type="entry name" value="Ribo_hydro-like"/>
</dbReference>
<proteinExistence type="inferred from homology"/>
<gene>
    <name evidence="3" type="ORF">MAR_032942</name>
</gene>
<dbReference type="Gene3D" id="3.90.245.10">
    <property type="entry name" value="Ribonucleoside hydrolase-like"/>
    <property type="match status" value="2"/>
</dbReference>
<organism evidence="3 4">
    <name type="scientific">Mya arenaria</name>
    <name type="common">Soft-shell clam</name>
    <dbReference type="NCBI Taxonomy" id="6604"/>
    <lineage>
        <taxon>Eukaryota</taxon>
        <taxon>Metazoa</taxon>
        <taxon>Spiralia</taxon>
        <taxon>Lophotrochozoa</taxon>
        <taxon>Mollusca</taxon>
        <taxon>Bivalvia</taxon>
        <taxon>Autobranchia</taxon>
        <taxon>Heteroconchia</taxon>
        <taxon>Euheterodonta</taxon>
        <taxon>Imparidentia</taxon>
        <taxon>Neoheterodontei</taxon>
        <taxon>Myida</taxon>
        <taxon>Myoidea</taxon>
        <taxon>Myidae</taxon>
        <taxon>Mya</taxon>
    </lineage>
</organism>
<comment type="similarity">
    <text evidence="1">Belongs to the IUNH family.</text>
</comment>
<dbReference type="SUPFAM" id="SSF53590">
    <property type="entry name" value="Nucleoside hydrolase"/>
    <property type="match status" value="2"/>
</dbReference>
<evidence type="ECO:0000313" key="4">
    <source>
        <dbReference type="Proteomes" id="UP001164746"/>
    </source>
</evidence>
<name>A0ABY7G7J4_MYAAR</name>
<feature type="domain" description="Inosine/uridine-preferring nucleoside hydrolase" evidence="2">
    <location>
        <begin position="334"/>
        <end position="408"/>
    </location>
</feature>